<dbReference type="GO" id="GO:0006355">
    <property type="term" value="P:regulation of DNA-templated transcription"/>
    <property type="evidence" value="ECO:0007669"/>
    <property type="project" value="InterPro"/>
</dbReference>
<name>G5IGT6_9FIRM</name>
<gene>
    <name evidence="2" type="ORF">HMPREF9473_02714</name>
</gene>
<accession>G5IGT6</accession>
<dbReference type="InterPro" id="IPR011608">
    <property type="entry name" value="PRD"/>
</dbReference>
<dbReference type="PROSITE" id="PS51372">
    <property type="entry name" value="PRD_2"/>
    <property type="match status" value="1"/>
</dbReference>
<evidence type="ECO:0000313" key="3">
    <source>
        <dbReference type="Proteomes" id="UP000005384"/>
    </source>
</evidence>
<dbReference type="SUPFAM" id="SSF63520">
    <property type="entry name" value="PTS-regulatory domain, PRD"/>
    <property type="match status" value="1"/>
</dbReference>
<keyword evidence="3" id="KW-1185">Reference proteome</keyword>
<dbReference type="AlphaFoldDB" id="G5IGT6"/>
<protein>
    <recommendedName>
        <fullName evidence="1">PRD domain-containing protein</fullName>
    </recommendedName>
</protein>
<evidence type="ECO:0000259" key="1">
    <source>
        <dbReference type="PROSITE" id="PS51372"/>
    </source>
</evidence>
<dbReference type="PATRIC" id="fig|742737.3.peg.2721"/>
<proteinExistence type="predicted"/>
<dbReference type="Pfam" id="PF00874">
    <property type="entry name" value="PRD"/>
    <property type="match status" value="1"/>
</dbReference>
<dbReference type="RefSeq" id="WP_006780693.1">
    <property type="nucleotide sequence ID" value="NZ_CP040506.1"/>
</dbReference>
<dbReference type="OrthoDB" id="9813552at2"/>
<dbReference type="InterPro" id="IPR036634">
    <property type="entry name" value="PRD_sf"/>
</dbReference>
<dbReference type="Proteomes" id="UP000005384">
    <property type="component" value="Unassembled WGS sequence"/>
</dbReference>
<dbReference type="Gene3D" id="1.10.1790.10">
    <property type="entry name" value="PRD domain"/>
    <property type="match status" value="1"/>
</dbReference>
<dbReference type="HOGENOM" id="CLU_146117_1_1_9"/>
<comment type="caution">
    <text evidence="2">The sequence shown here is derived from an EMBL/GenBank/DDBJ whole genome shotgun (WGS) entry which is preliminary data.</text>
</comment>
<organism evidence="2 3">
    <name type="scientific">Hungatella hathewayi WAL-18680</name>
    <dbReference type="NCBI Taxonomy" id="742737"/>
    <lineage>
        <taxon>Bacteria</taxon>
        <taxon>Bacillati</taxon>
        <taxon>Bacillota</taxon>
        <taxon>Clostridia</taxon>
        <taxon>Lachnospirales</taxon>
        <taxon>Lachnospiraceae</taxon>
        <taxon>Hungatella</taxon>
    </lineage>
</organism>
<evidence type="ECO:0000313" key="2">
    <source>
        <dbReference type="EMBL" id="EHI59266.1"/>
    </source>
</evidence>
<sequence length="119" mass="13686">MELKEELYTRLQILEDGGLISDRVTACCKQVIELILEEKPDVDGERFGMFVTHLAMAMQRVRTGQQENPIDSQVLETVKMDVAYPRAEAFSRKMFPVCGVEFPQTEQDFLKVHLCNLFT</sequence>
<dbReference type="EMBL" id="ADLN01000066">
    <property type="protein sequence ID" value="EHI59266.1"/>
    <property type="molecule type" value="Genomic_DNA"/>
</dbReference>
<reference evidence="2 3" key="1">
    <citation type="submission" date="2011-08" db="EMBL/GenBank/DDBJ databases">
        <title>The Genome Sequence of Clostridium hathewayi WAL-18680.</title>
        <authorList>
            <consortium name="The Broad Institute Genome Sequencing Platform"/>
            <person name="Earl A."/>
            <person name="Ward D."/>
            <person name="Feldgarden M."/>
            <person name="Gevers D."/>
            <person name="Finegold S.M."/>
            <person name="Summanen P.H."/>
            <person name="Molitoris D.R."/>
            <person name="Song M."/>
            <person name="Daigneault M."/>
            <person name="Allen-Vercoe E."/>
            <person name="Young S.K."/>
            <person name="Zeng Q."/>
            <person name="Gargeya S."/>
            <person name="Fitzgerald M."/>
            <person name="Haas B."/>
            <person name="Abouelleil A."/>
            <person name="Alvarado L."/>
            <person name="Arachchi H.M."/>
            <person name="Berlin A."/>
            <person name="Brown A."/>
            <person name="Chapman S.B."/>
            <person name="Chen Z."/>
            <person name="Dunbar C."/>
            <person name="Freedman E."/>
            <person name="Gearin G."/>
            <person name="Gellesch M."/>
            <person name="Goldberg J."/>
            <person name="Griggs A."/>
            <person name="Gujja S."/>
            <person name="Heiman D."/>
            <person name="Howarth C."/>
            <person name="Larson L."/>
            <person name="Lui A."/>
            <person name="MacDonald P.J.P."/>
            <person name="Montmayeur A."/>
            <person name="Murphy C."/>
            <person name="Neiman D."/>
            <person name="Pearson M."/>
            <person name="Priest M."/>
            <person name="Roberts A."/>
            <person name="Saif S."/>
            <person name="Shea T."/>
            <person name="Shenoy N."/>
            <person name="Sisk P."/>
            <person name="Stolte C."/>
            <person name="Sykes S."/>
            <person name="Wortman J."/>
            <person name="Nusbaum C."/>
            <person name="Birren B."/>
        </authorList>
    </citation>
    <scope>NUCLEOTIDE SEQUENCE [LARGE SCALE GENOMIC DNA]</scope>
    <source>
        <strain evidence="2 3">WAL-18680</strain>
    </source>
</reference>
<feature type="domain" description="PRD" evidence="1">
    <location>
        <begin position="19"/>
        <end position="119"/>
    </location>
</feature>